<dbReference type="InterPro" id="IPR001789">
    <property type="entry name" value="Sig_transdc_resp-reg_receiver"/>
</dbReference>
<dbReference type="Pfam" id="PF04397">
    <property type="entry name" value="LytTR"/>
    <property type="match status" value="1"/>
</dbReference>
<keyword evidence="5" id="KW-1185">Reference proteome</keyword>
<dbReference type="PANTHER" id="PTHR37299">
    <property type="entry name" value="TRANSCRIPTIONAL REGULATOR-RELATED"/>
    <property type="match status" value="1"/>
</dbReference>
<dbReference type="InterPro" id="IPR007492">
    <property type="entry name" value="LytTR_DNA-bd_dom"/>
</dbReference>
<comment type="caution">
    <text evidence="4">The sequence shown here is derived from an EMBL/GenBank/DDBJ whole genome shotgun (WGS) entry which is preliminary data.</text>
</comment>
<accession>A0A937D5L4</accession>
<dbReference type="GO" id="GO:0003677">
    <property type="term" value="F:DNA binding"/>
    <property type="evidence" value="ECO:0007669"/>
    <property type="project" value="InterPro"/>
</dbReference>
<dbReference type="SMART" id="SM00448">
    <property type="entry name" value="REC"/>
    <property type="match status" value="1"/>
</dbReference>
<dbReference type="EMBL" id="JAERQJ010000003">
    <property type="protein sequence ID" value="MBL0683439.1"/>
    <property type="molecule type" value="Genomic_DNA"/>
</dbReference>
<evidence type="ECO:0000313" key="5">
    <source>
        <dbReference type="Proteomes" id="UP000651057"/>
    </source>
</evidence>
<dbReference type="Proteomes" id="UP000651057">
    <property type="component" value="Unassembled WGS sequence"/>
</dbReference>
<dbReference type="Pfam" id="PF00072">
    <property type="entry name" value="Response_reg"/>
    <property type="match status" value="1"/>
</dbReference>
<gene>
    <name evidence="4" type="ORF">JJQ60_07920</name>
</gene>
<organism evidence="4 5">
    <name type="scientific">Aquimarina mytili</name>
    <dbReference type="NCBI Taxonomy" id="874423"/>
    <lineage>
        <taxon>Bacteria</taxon>
        <taxon>Pseudomonadati</taxon>
        <taxon>Bacteroidota</taxon>
        <taxon>Flavobacteriia</taxon>
        <taxon>Flavobacteriales</taxon>
        <taxon>Flavobacteriaceae</taxon>
        <taxon>Aquimarina</taxon>
    </lineage>
</organism>
<reference evidence="4" key="1">
    <citation type="submission" date="2021-01" db="EMBL/GenBank/DDBJ databases">
        <authorList>
            <person name="Zhong Y.L."/>
        </authorList>
    </citation>
    <scope>NUCLEOTIDE SEQUENCE</scope>
    <source>
        <strain evidence="4">KCTC 23302</strain>
    </source>
</reference>
<sequence>MNTLSTIIIEDDASHLEILKFTINKYCPDLNIVGVAKNVKEAANTLKDSQFEIVFLDVNLGSDCSFEMLKNCEQSIQDKELIVISSCDKYALEAFKYVATDYILKPIAANKVVKAVEKARKNIQLRKSSAEYNKKINPKNPLKMIAIPSLSEVKIIKVEDIIYLQSEGKYTIFHTSNNCTIVSSKNLGVYEELLAQNNFFRIHHSYLVNMSFALNVQKRDGTYLEIPNQKYLPVSKRKTEPFYRFLGI</sequence>
<dbReference type="AlphaFoldDB" id="A0A937D5L4"/>
<evidence type="ECO:0000313" key="4">
    <source>
        <dbReference type="EMBL" id="MBL0683439.1"/>
    </source>
</evidence>
<dbReference type="RefSeq" id="WP_201918449.1">
    <property type="nucleotide sequence ID" value="NZ_BAABAX010000005.1"/>
</dbReference>
<feature type="domain" description="Response regulatory" evidence="2">
    <location>
        <begin position="5"/>
        <end position="120"/>
    </location>
</feature>
<dbReference type="InterPro" id="IPR011006">
    <property type="entry name" value="CheY-like_superfamily"/>
</dbReference>
<dbReference type="PROSITE" id="PS50930">
    <property type="entry name" value="HTH_LYTTR"/>
    <property type="match status" value="1"/>
</dbReference>
<dbReference type="InterPro" id="IPR046947">
    <property type="entry name" value="LytR-like"/>
</dbReference>
<dbReference type="GO" id="GO:0000156">
    <property type="term" value="F:phosphorelay response regulator activity"/>
    <property type="evidence" value="ECO:0007669"/>
    <property type="project" value="InterPro"/>
</dbReference>
<dbReference type="SMART" id="SM00850">
    <property type="entry name" value="LytTR"/>
    <property type="match status" value="1"/>
</dbReference>
<evidence type="ECO:0000259" key="2">
    <source>
        <dbReference type="PROSITE" id="PS50110"/>
    </source>
</evidence>
<feature type="domain" description="HTH LytTR-type" evidence="3">
    <location>
        <begin position="145"/>
        <end position="248"/>
    </location>
</feature>
<keyword evidence="1" id="KW-0597">Phosphoprotein</keyword>
<dbReference type="PROSITE" id="PS50110">
    <property type="entry name" value="RESPONSE_REGULATORY"/>
    <property type="match status" value="1"/>
</dbReference>
<evidence type="ECO:0000259" key="3">
    <source>
        <dbReference type="PROSITE" id="PS50930"/>
    </source>
</evidence>
<dbReference type="PANTHER" id="PTHR37299:SF1">
    <property type="entry name" value="STAGE 0 SPORULATION PROTEIN A HOMOLOG"/>
    <property type="match status" value="1"/>
</dbReference>
<protein>
    <submittedName>
        <fullName evidence="4">Response regulator transcription factor</fullName>
    </submittedName>
</protein>
<dbReference type="Gene3D" id="3.40.50.2300">
    <property type="match status" value="1"/>
</dbReference>
<proteinExistence type="predicted"/>
<evidence type="ECO:0000256" key="1">
    <source>
        <dbReference type="PROSITE-ProRule" id="PRU00169"/>
    </source>
</evidence>
<name>A0A937D5L4_9FLAO</name>
<feature type="modified residue" description="4-aspartylphosphate" evidence="1">
    <location>
        <position position="57"/>
    </location>
</feature>
<dbReference type="SUPFAM" id="SSF52172">
    <property type="entry name" value="CheY-like"/>
    <property type="match status" value="1"/>
</dbReference>
<dbReference type="Gene3D" id="2.40.50.1020">
    <property type="entry name" value="LytTr DNA-binding domain"/>
    <property type="match status" value="1"/>
</dbReference>